<dbReference type="Proteomes" id="UP000747110">
    <property type="component" value="Unassembled WGS sequence"/>
</dbReference>
<feature type="region of interest" description="Disordered" evidence="1">
    <location>
        <begin position="43"/>
        <end position="63"/>
    </location>
</feature>
<comment type="caution">
    <text evidence="2">The sequence shown here is derived from an EMBL/GenBank/DDBJ whole genome shotgun (WGS) entry which is preliminary data.</text>
</comment>
<protein>
    <submittedName>
        <fullName evidence="2">Uncharacterized protein</fullName>
    </submittedName>
</protein>
<proteinExistence type="predicted"/>
<evidence type="ECO:0000313" key="3">
    <source>
        <dbReference type="Proteomes" id="UP000747110"/>
    </source>
</evidence>
<name>A0A8J4C6N4_9CHLO</name>
<reference evidence="2" key="1">
    <citation type="journal article" date="2021" name="Proc. Natl. Acad. Sci. U.S.A.">
        <title>Three genomes in the algal genus Volvox reveal the fate of a haploid sex-determining region after a transition to homothallism.</title>
        <authorList>
            <person name="Yamamoto K."/>
            <person name="Hamaji T."/>
            <person name="Kawai-Toyooka H."/>
            <person name="Matsuzaki R."/>
            <person name="Takahashi F."/>
            <person name="Nishimura Y."/>
            <person name="Kawachi M."/>
            <person name="Noguchi H."/>
            <person name="Minakuchi Y."/>
            <person name="Umen J.G."/>
            <person name="Toyoda A."/>
            <person name="Nozaki H."/>
        </authorList>
    </citation>
    <scope>NUCLEOTIDE SEQUENCE</scope>
    <source>
        <strain evidence="2">NIES-3786</strain>
    </source>
</reference>
<dbReference type="EMBL" id="BNCP01000006">
    <property type="protein sequence ID" value="GIL74307.1"/>
    <property type="molecule type" value="Genomic_DNA"/>
</dbReference>
<keyword evidence="3" id="KW-1185">Reference proteome</keyword>
<dbReference type="AlphaFoldDB" id="A0A8J4C6N4"/>
<gene>
    <name evidence="2" type="ORF">Vretifemale_4365</name>
</gene>
<dbReference type="OrthoDB" id="1470350at2759"/>
<feature type="region of interest" description="Disordered" evidence="1">
    <location>
        <begin position="1"/>
        <end position="27"/>
    </location>
</feature>
<accession>A0A8J4C6N4</accession>
<evidence type="ECO:0000256" key="1">
    <source>
        <dbReference type="SAM" id="MobiDB-lite"/>
    </source>
</evidence>
<evidence type="ECO:0000313" key="2">
    <source>
        <dbReference type="EMBL" id="GIL74307.1"/>
    </source>
</evidence>
<organism evidence="2 3">
    <name type="scientific">Volvox reticuliferus</name>
    <dbReference type="NCBI Taxonomy" id="1737510"/>
    <lineage>
        <taxon>Eukaryota</taxon>
        <taxon>Viridiplantae</taxon>
        <taxon>Chlorophyta</taxon>
        <taxon>core chlorophytes</taxon>
        <taxon>Chlorophyceae</taxon>
        <taxon>CS clade</taxon>
        <taxon>Chlamydomonadales</taxon>
        <taxon>Volvocaceae</taxon>
        <taxon>Volvox</taxon>
    </lineage>
</organism>
<sequence length="131" mass="14915">MGGQCPCPAFLTPPQQKPTHRPDGAPYHRMLGRELRTWELAQPQEVGHSTTHPTAQVPDARHRPGFDELANRILLLMEEATNQISDPVRTIWYRTPLAPLLSKHMAKCHRAQREVVAFHTTTAARLLSRWL</sequence>